<dbReference type="EMBL" id="KQ241936">
    <property type="protein sequence ID" value="KNC82341.1"/>
    <property type="molecule type" value="Genomic_DNA"/>
</dbReference>
<feature type="region of interest" description="Disordered" evidence="1">
    <location>
        <begin position="801"/>
        <end position="820"/>
    </location>
</feature>
<evidence type="ECO:0000313" key="3">
    <source>
        <dbReference type="EMBL" id="KNC82341.1"/>
    </source>
</evidence>
<dbReference type="GO" id="GO:0005634">
    <property type="term" value="C:nucleus"/>
    <property type="evidence" value="ECO:0007669"/>
    <property type="project" value="TreeGrafter"/>
</dbReference>
<dbReference type="GO" id="GO:0005737">
    <property type="term" value="C:cytoplasm"/>
    <property type="evidence" value="ECO:0007669"/>
    <property type="project" value="TreeGrafter"/>
</dbReference>
<feature type="region of interest" description="Disordered" evidence="1">
    <location>
        <begin position="616"/>
        <end position="674"/>
    </location>
</feature>
<dbReference type="STRING" id="667725.A0A0L0G0H1"/>
<dbReference type="PANTHER" id="PTHR44167:SF24">
    <property type="entry name" value="SERINE_THREONINE-PROTEIN KINASE CHK2"/>
    <property type="match status" value="1"/>
</dbReference>
<feature type="region of interest" description="Disordered" evidence="1">
    <location>
        <begin position="448"/>
        <end position="485"/>
    </location>
</feature>
<dbReference type="GeneID" id="25905884"/>
<dbReference type="SUPFAM" id="SSF56112">
    <property type="entry name" value="Protein kinase-like (PK-like)"/>
    <property type="match status" value="1"/>
</dbReference>
<feature type="domain" description="Protein kinase" evidence="2">
    <location>
        <begin position="234"/>
        <end position="609"/>
    </location>
</feature>
<dbReference type="Proteomes" id="UP000054560">
    <property type="component" value="Unassembled WGS sequence"/>
</dbReference>
<dbReference type="SMART" id="SM00220">
    <property type="entry name" value="S_TKc"/>
    <property type="match status" value="1"/>
</dbReference>
<evidence type="ECO:0000256" key="1">
    <source>
        <dbReference type="SAM" id="MobiDB-lite"/>
    </source>
</evidence>
<feature type="compositionally biased region" description="Basic residues" evidence="1">
    <location>
        <begin position="620"/>
        <end position="629"/>
    </location>
</feature>
<dbReference type="PANTHER" id="PTHR44167">
    <property type="entry name" value="OVARIAN-SPECIFIC SERINE/THREONINE-PROTEIN KINASE LOK-RELATED"/>
    <property type="match status" value="1"/>
</dbReference>
<evidence type="ECO:0000259" key="2">
    <source>
        <dbReference type="PROSITE" id="PS50011"/>
    </source>
</evidence>
<feature type="compositionally biased region" description="Polar residues" evidence="1">
    <location>
        <begin position="450"/>
        <end position="477"/>
    </location>
</feature>
<keyword evidence="4" id="KW-1185">Reference proteome</keyword>
<dbReference type="PROSITE" id="PS00108">
    <property type="entry name" value="PROTEIN_KINASE_ST"/>
    <property type="match status" value="1"/>
</dbReference>
<proteinExistence type="predicted"/>
<organism evidence="3 4">
    <name type="scientific">Sphaeroforma arctica JP610</name>
    <dbReference type="NCBI Taxonomy" id="667725"/>
    <lineage>
        <taxon>Eukaryota</taxon>
        <taxon>Ichthyosporea</taxon>
        <taxon>Ichthyophonida</taxon>
        <taxon>Sphaeroforma</taxon>
    </lineage>
</organism>
<dbReference type="InterPro" id="IPR000719">
    <property type="entry name" value="Prot_kinase_dom"/>
</dbReference>
<dbReference type="PROSITE" id="PS50011">
    <property type="entry name" value="PROTEIN_KINASE_DOM"/>
    <property type="match status" value="1"/>
</dbReference>
<dbReference type="InterPro" id="IPR011009">
    <property type="entry name" value="Kinase-like_dom_sf"/>
</dbReference>
<dbReference type="Pfam" id="PF00069">
    <property type="entry name" value="Pkinase"/>
    <property type="match status" value="2"/>
</dbReference>
<name>A0A0L0G0H1_9EUKA</name>
<keyword evidence="3" id="KW-0808">Transferase</keyword>
<dbReference type="OrthoDB" id="4062651at2759"/>
<dbReference type="GO" id="GO:0004674">
    <property type="term" value="F:protein serine/threonine kinase activity"/>
    <property type="evidence" value="ECO:0007669"/>
    <property type="project" value="UniProtKB-KW"/>
</dbReference>
<keyword evidence="3" id="KW-0418">Kinase</keyword>
<protein>
    <submittedName>
        <fullName evidence="3">Serine/threonine protein kinase</fullName>
    </submittedName>
</protein>
<dbReference type="GO" id="GO:0005524">
    <property type="term" value="F:ATP binding"/>
    <property type="evidence" value="ECO:0007669"/>
    <property type="project" value="InterPro"/>
</dbReference>
<dbReference type="AlphaFoldDB" id="A0A0L0G0H1"/>
<dbReference type="Gene3D" id="1.10.510.10">
    <property type="entry name" value="Transferase(Phosphotransferase) domain 1"/>
    <property type="match status" value="2"/>
</dbReference>
<evidence type="ECO:0000313" key="4">
    <source>
        <dbReference type="Proteomes" id="UP000054560"/>
    </source>
</evidence>
<dbReference type="eggNOG" id="KOG0605">
    <property type="taxonomic scope" value="Eukaryota"/>
</dbReference>
<accession>A0A0L0G0H1</accession>
<feature type="compositionally biased region" description="Polar residues" evidence="1">
    <location>
        <begin position="636"/>
        <end position="649"/>
    </location>
</feature>
<dbReference type="InterPro" id="IPR008271">
    <property type="entry name" value="Ser/Thr_kinase_AS"/>
</dbReference>
<gene>
    <name evidence="3" type="ORF">SARC_05380</name>
</gene>
<reference evidence="3 4" key="1">
    <citation type="submission" date="2011-02" db="EMBL/GenBank/DDBJ databases">
        <title>The Genome Sequence of Sphaeroforma arctica JP610.</title>
        <authorList>
            <consortium name="The Broad Institute Genome Sequencing Platform"/>
            <person name="Russ C."/>
            <person name="Cuomo C."/>
            <person name="Young S.K."/>
            <person name="Zeng Q."/>
            <person name="Gargeya S."/>
            <person name="Alvarado L."/>
            <person name="Berlin A."/>
            <person name="Chapman S.B."/>
            <person name="Chen Z."/>
            <person name="Freedman E."/>
            <person name="Gellesch M."/>
            <person name="Goldberg J."/>
            <person name="Griggs A."/>
            <person name="Gujja S."/>
            <person name="Heilman E."/>
            <person name="Heiman D."/>
            <person name="Howarth C."/>
            <person name="Mehta T."/>
            <person name="Neiman D."/>
            <person name="Pearson M."/>
            <person name="Roberts A."/>
            <person name="Saif S."/>
            <person name="Shea T."/>
            <person name="Shenoy N."/>
            <person name="Sisk P."/>
            <person name="Stolte C."/>
            <person name="Sykes S."/>
            <person name="White J."/>
            <person name="Yandava C."/>
            <person name="Burger G."/>
            <person name="Gray M.W."/>
            <person name="Holland P.W.H."/>
            <person name="King N."/>
            <person name="Lang F.B.F."/>
            <person name="Roger A.J."/>
            <person name="Ruiz-Trillo I."/>
            <person name="Haas B."/>
            <person name="Nusbaum C."/>
            <person name="Birren B."/>
        </authorList>
    </citation>
    <scope>NUCLEOTIDE SEQUENCE [LARGE SCALE GENOMIC DNA]</scope>
    <source>
        <strain evidence="3 4">JP610</strain>
    </source>
</reference>
<dbReference type="GO" id="GO:0044773">
    <property type="term" value="P:mitotic DNA damage checkpoint signaling"/>
    <property type="evidence" value="ECO:0007669"/>
    <property type="project" value="TreeGrafter"/>
</dbReference>
<feature type="region of interest" description="Disordered" evidence="1">
    <location>
        <begin position="409"/>
        <end position="429"/>
    </location>
</feature>
<feature type="compositionally biased region" description="Polar residues" evidence="1">
    <location>
        <begin position="419"/>
        <end position="429"/>
    </location>
</feature>
<keyword evidence="3" id="KW-0723">Serine/threonine-protein kinase</keyword>
<dbReference type="RefSeq" id="XP_014156243.1">
    <property type="nucleotide sequence ID" value="XM_014300768.1"/>
</dbReference>
<sequence>MDWINWLRTPLGGRRRGRSCGRRERSVSVDMTNAQIISTPVTHKYGFQNTQIDTLHSSHICSDNEGDAFYAENRSTAHDENNEHLCVYSDVHVDEDGTSVCTNSHREVRTNLLTQSLSLFQLSDESGRGLFQEKNAHNQTHTPASTLPSEPSFAHPEAHGCVSKNIVNNVVPDAHANSGVQEIADYVRLDKSSEPLRTTSAMRNVYSAPDLNKRRRDEACHSETCDMHTIKATYVIVRALAAGSRTGRVCLVRHRESGALAVWKEQTLTASDRIYVHNEAQIHSLCDHPHIARVIHVAHTQNSLTLVMEYLGGEELFAHIKPSIGLEDKSQVREYMVQLVSAISYLHGIGIAHRDIKPENIVCTTNGKSVKLVDFGMSEYVHVDRPVGKALVVSGNTLNNKCTGRCTGVHTDSEESEHSVGNGQRTETPSLTNTLARDVVPAHRAVGLNSGASTDRSTQGISHADTRGNSNLSNGAVTSDHADSCRDTTTSSEACTNMSAGVRYRLNVGTTNFMAPELLYDTDREFGTVDLKACDVWALGVCLFCMCTGRFPWSEATDKCVGYRCYSAREHTSQDLWLRIPAPAMVMLSHMLAIDVSRRWTINEVQAYLQSEWPPAKPINHTHRSRASGKKPNPVQKLTPTAGVNSTASAGDFIKCTSPRTQKGFGNDGKPQPISNGRTIIDPCVQQNDPTLCSATQRDTTALRPVTPTIITTSYCSPPTQKRKKKRSYRTDKQISGDTTKAYNDSQSTCLSTTAMSIYTHEKIRPSVKIRGRSNARTKGTIGGGRVYLEVPVVSFACPGDDSGFESEEYSRQASASIKG</sequence>